<evidence type="ECO:0000313" key="9">
    <source>
        <dbReference type="EMBL" id="KAA2239613.1"/>
    </source>
</evidence>
<dbReference type="PROSITE" id="PS51257">
    <property type="entry name" value="PROKAR_LIPOPROTEIN"/>
    <property type="match status" value="1"/>
</dbReference>
<keyword evidence="4 6" id="KW-1133">Transmembrane helix</keyword>
<keyword evidence="10" id="KW-1185">Reference proteome</keyword>
<dbReference type="GO" id="GO:0022857">
    <property type="term" value="F:transmembrane transporter activity"/>
    <property type="evidence" value="ECO:0007669"/>
    <property type="project" value="TreeGrafter"/>
</dbReference>
<evidence type="ECO:0000259" key="7">
    <source>
        <dbReference type="Pfam" id="PF02687"/>
    </source>
</evidence>
<feature type="transmembrane region" description="Helical" evidence="6">
    <location>
        <begin position="337"/>
        <end position="358"/>
    </location>
</feature>
<feature type="domain" description="ABC3 transporter permease C-terminal" evidence="7">
    <location>
        <begin position="670"/>
        <end position="782"/>
    </location>
</feature>
<keyword evidence="5 6" id="KW-0472">Membrane</keyword>
<dbReference type="Pfam" id="PF12704">
    <property type="entry name" value="MacB_PCD"/>
    <property type="match status" value="2"/>
</dbReference>
<reference evidence="9 10" key="1">
    <citation type="submission" date="2019-09" db="EMBL/GenBank/DDBJ databases">
        <title>Chitinophaga ginsengihumi sp. nov., isolated from soil of ginseng rhizosphere.</title>
        <authorList>
            <person name="Lee J."/>
        </authorList>
    </citation>
    <scope>NUCLEOTIDE SEQUENCE [LARGE SCALE GENOMIC DNA]</scope>
    <source>
        <strain evidence="9 10">BN140078</strain>
    </source>
</reference>
<feature type="transmembrane region" description="Helical" evidence="6">
    <location>
        <begin position="7"/>
        <end position="24"/>
    </location>
</feature>
<evidence type="ECO:0000259" key="8">
    <source>
        <dbReference type="Pfam" id="PF12704"/>
    </source>
</evidence>
<comment type="subcellular location">
    <subcellularLocation>
        <location evidence="1">Cell membrane</location>
        <topology evidence="1">Multi-pass membrane protein</topology>
    </subcellularLocation>
</comment>
<evidence type="ECO:0000256" key="5">
    <source>
        <dbReference type="ARBA" id="ARBA00023136"/>
    </source>
</evidence>
<feature type="transmembrane region" description="Helical" evidence="6">
    <location>
        <begin position="422"/>
        <end position="443"/>
    </location>
</feature>
<keyword evidence="3 6" id="KW-0812">Transmembrane</keyword>
<organism evidence="9 10">
    <name type="scientific">Chitinophaga agrisoli</name>
    <dbReference type="NCBI Taxonomy" id="2607653"/>
    <lineage>
        <taxon>Bacteria</taxon>
        <taxon>Pseudomonadati</taxon>
        <taxon>Bacteroidota</taxon>
        <taxon>Chitinophagia</taxon>
        <taxon>Chitinophagales</taxon>
        <taxon>Chitinophagaceae</taxon>
        <taxon>Chitinophaga</taxon>
    </lineage>
</organism>
<feature type="domain" description="ABC3 transporter permease C-terminal" evidence="7">
    <location>
        <begin position="287"/>
        <end position="403"/>
    </location>
</feature>
<accession>A0A5B2VJ47</accession>
<name>A0A5B2VJ47_9BACT</name>
<dbReference type="Proteomes" id="UP000324611">
    <property type="component" value="Unassembled WGS sequence"/>
</dbReference>
<evidence type="ECO:0000256" key="4">
    <source>
        <dbReference type="ARBA" id="ARBA00022989"/>
    </source>
</evidence>
<feature type="domain" description="MacB-like periplasmic core" evidence="8">
    <location>
        <begin position="432"/>
        <end position="593"/>
    </location>
</feature>
<dbReference type="EMBL" id="VUOC01000004">
    <property type="protein sequence ID" value="KAA2239613.1"/>
    <property type="molecule type" value="Genomic_DNA"/>
</dbReference>
<evidence type="ECO:0000256" key="1">
    <source>
        <dbReference type="ARBA" id="ARBA00004651"/>
    </source>
</evidence>
<comment type="caution">
    <text evidence="9">The sequence shown here is derived from an EMBL/GenBank/DDBJ whole genome shotgun (WGS) entry which is preliminary data.</text>
</comment>
<dbReference type="Pfam" id="PF02687">
    <property type="entry name" value="FtsX"/>
    <property type="match status" value="2"/>
</dbReference>
<dbReference type="PANTHER" id="PTHR30572:SF18">
    <property type="entry name" value="ABC-TYPE MACROLIDE FAMILY EXPORT SYSTEM PERMEASE COMPONENT 2"/>
    <property type="match status" value="1"/>
</dbReference>
<feature type="transmembrane region" description="Helical" evidence="6">
    <location>
        <begin position="718"/>
        <end position="737"/>
    </location>
</feature>
<feature type="transmembrane region" description="Helical" evidence="6">
    <location>
        <begin position="752"/>
        <end position="772"/>
    </location>
</feature>
<evidence type="ECO:0000256" key="6">
    <source>
        <dbReference type="SAM" id="Phobius"/>
    </source>
</evidence>
<feature type="transmembrane region" description="Helical" evidence="6">
    <location>
        <begin position="378"/>
        <end position="401"/>
    </location>
</feature>
<evidence type="ECO:0000256" key="2">
    <source>
        <dbReference type="ARBA" id="ARBA00022475"/>
    </source>
</evidence>
<sequence>MYSFIKIGGFALGIAACLLIALYTRHELSYDLNYPKAARIYRAIIDWGSPDTRSTYLPAPFADALKKDFPEVEQAGRFSDSQLFGAGNAQVRRSDKEENTYEEGIILADQELLDILQVRFIYGSPAHALDRPNTIVITKRKADKYFPNENPVGKTLILNDEPKKTYEIGGVIENFPETSHLQCDFLLSLKGVEFWPGEQTHWLATNYHVYILLRPGTDAAKFQEKLSTAKQKYLVASAQRTGDKGIIELFKKVRLEIQSLKDIHLRSSGINDKLTYGDIRLVWLFGAIAGFILIIAAINFINLSTARSANRAREVGLRRTIGASRNSLIRQFLSESLLFSFLSFALGILLAWLLLPYFNTLSGKSLSIPWNTWWLAPLLIVSAAVIGLLAGLYPSFYLSSFQPIHVLKGNISHGNKRSNTRNILVVFQFATSIALIIGTFVIYRQMKYILNKEVGFDKEQVLVIQGTNTIGDRLPAFKKALLQLPGVSNATISDYLPVTGTKRDDNLFFEEGKLQENTQVSGQQWVVDHDYIKTMNMHIMAGRDFSPNMPTDSQAVIINQTMARQLGFKNPLGKRITNTDKTWSVIGVIEDFHFESFRKNIRPLCLVLGSSNSILSVKVNTADMKQIIPSITSVWKDFAPHQTIRYTFLDQRFARMYADVQRIGQLFSGFALLAIMVACLGLFGLSAFTAEQRTKEIGIRKVLGASVSNVAVLLSKDFLKLVLVAIAIASPVAWYTMSTWLENFAYHINIEWWVFVLAGLMAATIAILTVSLQTVKAALMNPVQSLRSE</sequence>
<dbReference type="InterPro" id="IPR003838">
    <property type="entry name" value="ABC3_permease_C"/>
</dbReference>
<reference evidence="9 10" key="2">
    <citation type="submission" date="2019-09" db="EMBL/GenBank/DDBJ databases">
        <authorList>
            <person name="Jin C."/>
        </authorList>
    </citation>
    <scope>NUCLEOTIDE SEQUENCE [LARGE SCALE GENOMIC DNA]</scope>
    <source>
        <strain evidence="9 10">BN140078</strain>
    </source>
</reference>
<dbReference type="RefSeq" id="WP_149840792.1">
    <property type="nucleotide sequence ID" value="NZ_VUOC01000004.1"/>
</dbReference>
<proteinExistence type="predicted"/>
<feature type="transmembrane region" description="Helical" evidence="6">
    <location>
        <begin position="666"/>
        <end position="690"/>
    </location>
</feature>
<evidence type="ECO:0000256" key="3">
    <source>
        <dbReference type="ARBA" id="ARBA00022692"/>
    </source>
</evidence>
<dbReference type="InterPro" id="IPR025857">
    <property type="entry name" value="MacB_PCD"/>
</dbReference>
<evidence type="ECO:0000313" key="10">
    <source>
        <dbReference type="Proteomes" id="UP000324611"/>
    </source>
</evidence>
<keyword evidence="2" id="KW-1003">Cell membrane</keyword>
<gene>
    <name evidence="9" type="ORF">F0L74_25820</name>
</gene>
<dbReference type="AlphaFoldDB" id="A0A5B2VJ47"/>
<dbReference type="InterPro" id="IPR050250">
    <property type="entry name" value="Macrolide_Exporter_MacB"/>
</dbReference>
<protein>
    <submittedName>
        <fullName evidence="9">FtsX-like permease family protein</fullName>
    </submittedName>
</protein>
<feature type="domain" description="MacB-like periplasmic core" evidence="8">
    <location>
        <begin position="3"/>
        <end position="227"/>
    </location>
</feature>
<dbReference type="GO" id="GO:0005886">
    <property type="term" value="C:plasma membrane"/>
    <property type="evidence" value="ECO:0007669"/>
    <property type="project" value="UniProtKB-SubCell"/>
</dbReference>
<dbReference type="PANTHER" id="PTHR30572">
    <property type="entry name" value="MEMBRANE COMPONENT OF TRANSPORTER-RELATED"/>
    <property type="match status" value="1"/>
</dbReference>
<feature type="transmembrane region" description="Helical" evidence="6">
    <location>
        <begin position="281"/>
        <end position="303"/>
    </location>
</feature>